<proteinExistence type="predicted"/>
<keyword evidence="3" id="KW-1185">Reference proteome</keyword>
<sequence>MFSALMSIASFGLPSWRICCPYGPCHIGCECALPSYYISQWMMLVIPLTISRVVILCILFSNNLSKHIPIPCIIDDTITNRSTTDKPMALPHNLRGRMHFVMIVLQPALRLVC</sequence>
<reference evidence="3" key="2">
    <citation type="submission" date="2015-01" db="EMBL/GenBank/DDBJ databases">
        <title>Evolutionary Origins and Diversification of the Mycorrhizal Mutualists.</title>
        <authorList>
            <consortium name="DOE Joint Genome Institute"/>
            <consortium name="Mycorrhizal Genomics Consortium"/>
            <person name="Kohler A."/>
            <person name="Kuo A."/>
            <person name="Nagy L.G."/>
            <person name="Floudas D."/>
            <person name="Copeland A."/>
            <person name="Barry K.W."/>
            <person name="Cichocki N."/>
            <person name="Veneault-Fourrey C."/>
            <person name="LaButti K."/>
            <person name="Lindquist E.A."/>
            <person name="Lipzen A."/>
            <person name="Lundell T."/>
            <person name="Morin E."/>
            <person name="Murat C."/>
            <person name="Riley R."/>
            <person name="Ohm R."/>
            <person name="Sun H."/>
            <person name="Tunlid A."/>
            <person name="Henrissat B."/>
            <person name="Grigoriev I.V."/>
            <person name="Hibbett D.S."/>
            <person name="Martin F."/>
        </authorList>
    </citation>
    <scope>NUCLEOTIDE SEQUENCE [LARGE SCALE GENOMIC DNA]</scope>
    <source>
        <strain evidence="3">UH-Slu-Lm8-n1</strain>
    </source>
</reference>
<reference evidence="2 3" key="1">
    <citation type="submission" date="2014-04" db="EMBL/GenBank/DDBJ databases">
        <authorList>
            <consortium name="DOE Joint Genome Institute"/>
            <person name="Kuo A."/>
            <person name="Ruytinx J."/>
            <person name="Rineau F."/>
            <person name="Colpaert J."/>
            <person name="Kohler A."/>
            <person name="Nagy L.G."/>
            <person name="Floudas D."/>
            <person name="Copeland A."/>
            <person name="Barry K.W."/>
            <person name="Cichocki N."/>
            <person name="Veneault-Fourrey C."/>
            <person name="LaButti K."/>
            <person name="Lindquist E.A."/>
            <person name="Lipzen A."/>
            <person name="Lundell T."/>
            <person name="Morin E."/>
            <person name="Murat C."/>
            <person name="Sun H."/>
            <person name="Tunlid A."/>
            <person name="Henrissat B."/>
            <person name="Grigoriev I.V."/>
            <person name="Hibbett D.S."/>
            <person name="Martin F."/>
            <person name="Nordberg H.P."/>
            <person name="Cantor M.N."/>
            <person name="Hua S.X."/>
        </authorList>
    </citation>
    <scope>NUCLEOTIDE SEQUENCE [LARGE SCALE GENOMIC DNA]</scope>
    <source>
        <strain evidence="2 3">UH-Slu-Lm8-n1</strain>
    </source>
</reference>
<dbReference type="AlphaFoldDB" id="A0A0D0A8N3"/>
<keyword evidence="1" id="KW-0812">Transmembrane</keyword>
<evidence type="ECO:0000313" key="2">
    <source>
        <dbReference type="EMBL" id="KIK38041.1"/>
    </source>
</evidence>
<accession>A0A0D0A8N3</accession>
<organism evidence="2 3">
    <name type="scientific">Suillus luteus UH-Slu-Lm8-n1</name>
    <dbReference type="NCBI Taxonomy" id="930992"/>
    <lineage>
        <taxon>Eukaryota</taxon>
        <taxon>Fungi</taxon>
        <taxon>Dikarya</taxon>
        <taxon>Basidiomycota</taxon>
        <taxon>Agaricomycotina</taxon>
        <taxon>Agaricomycetes</taxon>
        <taxon>Agaricomycetidae</taxon>
        <taxon>Boletales</taxon>
        <taxon>Suillineae</taxon>
        <taxon>Suillaceae</taxon>
        <taxon>Suillus</taxon>
    </lineage>
</organism>
<protein>
    <submittedName>
        <fullName evidence="2">Uncharacterized protein</fullName>
    </submittedName>
</protein>
<evidence type="ECO:0000256" key="1">
    <source>
        <dbReference type="SAM" id="Phobius"/>
    </source>
</evidence>
<name>A0A0D0A8N3_9AGAM</name>
<dbReference type="EMBL" id="KN835414">
    <property type="protein sequence ID" value="KIK38041.1"/>
    <property type="molecule type" value="Genomic_DNA"/>
</dbReference>
<evidence type="ECO:0000313" key="3">
    <source>
        <dbReference type="Proteomes" id="UP000054485"/>
    </source>
</evidence>
<dbReference type="InParanoid" id="A0A0D0A8N3"/>
<keyword evidence="1" id="KW-1133">Transmembrane helix</keyword>
<feature type="transmembrane region" description="Helical" evidence="1">
    <location>
        <begin position="41"/>
        <end position="60"/>
    </location>
</feature>
<gene>
    <name evidence="2" type="ORF">CY34DRAFT_414712</name>
</gene>
<keyword evidence="1" id="KW-0472">Membrane</keyword>
<dbReference type="Proteomes" id="UP000054485">
    <property type="component" value="Unassembled WGS sequence"/>
</dbReference>
<dbReference type="HOGENOM" id="CLU_2135190_0_0_1"/>